<sequence length="354" mass="39724">MSHLSCQVVLEFSMEMPIIGDLNAESSCTWTIKDFSTLSTKVGYYVQSPKFTGVGDQSLPFFSLILFPNGICDGAKGNISLYLMVSKDNDKSNSVCFELSLLNHNDDEFKSTRRTMTKVFAMQSYNFDSSYVWGYPDFISRSRLMEFLQGNTLKVRCKLKGPAVEIQKALPEEHFSFLCRQGLWQQYLNQQFVDVVVVVQESKFKVHKAVLAAHSPVLTAMFNVDMLESRQNSVTIEDCSPHSFEAFIKWMYLGEVEGTEQVHSELLALADKYDMNKLKVICEKSLSAEISVSNAVKTLKLADLHGASSLKSRSLEFIKTCVPQIAASEDWQSLLNDPKLCGEVMLALASSVKT</sequence>
<dbReference type="InterPro" id="IPR008974">
    <property type="entry name" value="TRAF-like"/>
</dbReference>
<protein>
    <submittedName>
        <fullName evidence="3">BTB and MATH domain-containing protein 43</fullName>
    </submittedName>
</protein>
<dbReference type="GO" id="GO:0030163">
    <property type="term" value="P:protein catabolic process"/>
    <property type="evidence" value="ECO:0007669"/>
    <property type="project" value="UniProtKB-ARBA"/>
</dbReference>
<dbReference type="Pfam" id="PF00651">
    <property type="entry name" value="BTB"/>
    <property type="match status" value="1"/>
</dbReference>
<feature type="domain" description="MATH" evidence="2">
    <location>
        <begin position="25"/>
        <end position="159"/>
    </location>
</feature>
<reference evidence="3" key="1">
    <citation type="journal article" date="2016" name="Gigascience">
        <title>De novo construction of an expanded transcriptome assembly for the western tarnished plant bug, Lygus hesperus.</title>
        <authorList>
            <person name="Tassone E.E."/>
            <person name="Geib S.M."/>
            <person name="Hall B."/>
            <person name="Fabrick J.A."/>
            <person name="Brent C.S."/>
            <person name="Hull J.J."/>
        </authorList>
    </citation>
    <scope>NUCLEOTIDE SEQUENCE</scope>
</reference>
<accession>A0A146L0L2</accession>
<dbReference type="SMART" id="SM00225">
    <property type="entry name" value="BTB"/>
    <property type="match status" value="1"/>
</dbReference>
<dbReference type="InterPro" id="IPR002083">
    <property type="entry name" value="MATH/TRAF_dom"/>
</dbReference>
<dbReference type="PROSITE" id="PS50144">
    <property type="entry name" value="MATH"/>
    <property type="match status" value="1"/>
</dbReference>
<evidence type="ECO:0000259" key="2">
    <source>
        <dbReference type="PROSITE" id="PS50144"/>
    </source>
</evidence>
<dbReference type="PANTHER" id="PTHR24413">
    <property type="entry name" value="SPECKLE-TYPE POZ PROTEIN"/>
    <property type="match status" value="1"/>
</dbReference>
<gene>
    <name evidence="3" type="primary">bath-43_9</name>
    <name evidence="3" type="ORF">g.68062</name>
</gene>
<name>A0A146L0L2_LYGHE</name>
<dbReference type="AlphaFoldDB" id="A0A146L0L2"/>
<dbReference type="InterPro" id="IPR000210">
    <property type="entry name" value="BTB/POZ_dom"/>
</dbReference>
<dbReference type="SUPFAM" id="SSF49599">
    <property type="entry name" value="TRAF domain-like"/>
    <property type="match status" value="1"/>
</dbReference>
<dbReference type="EMBL" id="GDHC01016496">
    <property type="protein sequence ID" value="JAQ02133.1"/>
    <property type="molecule type" value="Transcribed_RNA"/>
</dbReference>
<dbReference type="Gene3D" id="2.60.210.10">
    <property type="entry name" value="Apoptosis, Tumor Necrosis Factor Receptor Associated Protein 2, Chain A"/>
    <property type="match status" value="1"/>
</dbReference>
<dbReference type="Gene3D" id="3.30.710.10">
    <property type="entry name" value="Potassium Channel Kv1.1, Chain A"/>
    <property type="match status" value="1"/>
</dbReference>
<dbReference type="CDD" id="cd00121">
    <property type="entry name" value="MATH"/>
    <property type="match status" value="1"/>
</dbReference>
<proteinExistence type="predicted"/>
<dbReference type="Pfam" id="PF22486">
    <property type="entry name" value="MATH_2"/>
    <property type="match status" value="1"/>
</dbReference>
<organism evidence="3">
    <name type="scientific">Lygus hesperus</name>
    <name type="common">Western plant bug</name>
    <dbReference type="NCBI Taxonomy" id="30085"/>
    <lineage>
        <taxon>Eukaryota</taxon>
        <taxon>Metazoa</taxon>
        <taxon>Ecdysozoa</taxon>
        <taxon>Arthropoda</taxon>
        <taxon>Hexapoda</taxon>
        <taxon>Insecta</taxon>
        <taxon>Pterygota</taxon>
        <taxon>Neoptera</taxon>
        <taxon>Paraneoptera</taxon>
        <taxon>Hemiptera</taxon>
        <taxon>Heteroptera</taxon>
        <taxon>Panheteroptera</taxon>
        <taxon>Cimicomorpha</taxon>
        <taxon>Miridae</taxon>
        <taxon>Mirini</taxon>
        <taxon>Lygus</taxon>
    </lineage>
</organism>
<dbReference type="PROSITE" id="PS50097">
    <property type="entry name" value="BTB"/>
    <property type="match status" value="1"/>
</dbReference>
<dbReference type="Gene3D" id="1.25.40.420">
    <property type="match status" value="1"/>
</dbReference>
<dbReference type="SUPFAM" id="SSF54695">
    <property type="entry name" value="POZ domain"/>
    <property type="match status" value="1"/>
</dbReference>
<evidence type="ECO:0000313" key="3">
    <source>
        <dbReference type="EMBL" id="JAQ02133.1"/>
    </source>
</evidence>
<feature type="domain" description="BTB" evidence="1">
    <location>
        <begin position="193"/>
        <end position="260"/>
    </location>
</feature>
<dbReference type="InterPro" id="IPR011333">
    <property type="entry name" value="SKP1/BTB/POZ_sf"/>
</dbReference>
<evidence type="ECO:0000259" key="1">
    <source>
        <dbReference type="PROSITE" id="PS50097"/>
    </source>
</evidence>